<dbReference type="AlphaFoldDB" id="A0A4S3PPX3"/>
<protein>
    <submittedName>
        <fullName evidence="1">Glycosyl transferase</fullName>
    </submittedName>
</protein>
<keyword evidence="2" id="KW-1185">Reference proteome</keyword>
<comment type="caution">
    <text evidence="1">The sequence shown here is derived from an EMBL/GenBank/DDBJ whole genome shotgun (WGS) entry which is preliminary data.</text>
</comment>
<feature type="non-terminal residue" evidence="1">
    <location>
        <position position="106"/>
    </location>
</feature>
<evidence type="ECO:0000313" key="2">
    <source>
        <dbReference type="Proteomes" id="UP000306477"/>
    </source>
</evidence>
<evidence type="ECO:0000313" key="1">
    <source>
        <dbReference type="EMBL" id="THE11354.1"/>
    </source>
</evidence>
<dbReference type="Proteomes" id="UP000306477">
    <property type="component" value="Unassembled WGS sequence"/>
</dbReference>
<dbReference type="EMBL" id="SLUB01000030">
    <property type="protein sequence ID" value="THE11354.1"/>
    <property type="molecule type" value="Genomic_DNA"/>
</dbReference>
<proteinExistence type="predicted"/>
<sequence>MKVLQINSVCGIGSTGRIATDIHNTLTKLGHESYVAYGREVAKNCDNVIKIGNKTDNYLHVAKTRTFDRHGFGSKEPTKIFINKMESLDPDIFHLHNIHGLSLIHI</sequence>
<organism evidence="1 2">
    <name type="scientific">Bacillus timonensis</name>
    <dbReference type="NCBI Taxonomy" id="1033734"/>
    <lineage>
        <taxon>Bacteria</taxon>
        <taxon>Bacillati</taxon>
        <taxon>Bacillota</taxon>
        <taxon>Bacilli</taxon>
        <taxon>Bacillales</taxon>
        <taxon>Bacillaceae</taxon>
        <taxon>Bacillus</taxon>
    </lineage>
</organism>
<accession>A0A4S3PPX3</accession>
<gene>
    <name evidence="1" type="ORF">E1I69_15445</name>
</gene>
<reference evidence="1 2" key="1">
    <citation type="journal article" date="2019" name="Indoor Air">
        <title>Impacts of indoor surface finishes on bacterial viability.</title>
        <authorList>
            <person name="Hu J."/>
            <person name="Maamar S.B."/>
            <person name="Glawe A.J."/>
            <person name="Gottel N."/>
            <person name="Gilbert J.A."/>
            <person name="Hartmann E.M."/>
        </authorList>
    </citation>
    <scope>NUCLEOTIDE SEQUENCE [LARGE SCALE GENOMIC DNA]</scope>
    <source>
        <strain evidence="1 2">AF060A6</strain>
    </source>
</reference>
<dbReference type="GO" id="GO:0016740">
    <property type="term" value="F:transferase activity"/>
    <property type="evidence" value="ECO:0007669"/>
    <property type="project" value="UniProtKB-KW"/>
</dbReference>
<keyword evidence="1" id="KW-0808">Transferase</keyword>
<name>A0A4S3PPX3_9BACI</name>